<evidence type="ECO:0000259" key="11">
    <source>
        <dbReference type="PROSITE" id="PS50929"/>
    </source>
</evidence>
<keyword evidence="2" id="KW-0813">Transport</keyword>
<dbReference type="Pfam" id="PF00005">
    <property type="entry name" value="ABC_tran"/>
    <property type="match status" value="2"/>
</dbReference>
<feature type="domain" description="ABC transporter" evidence="10">
    <location>
        <begin position="1206"/>
        <end position="1450"/>
    </location>
</feature>
<comment type="subcellular location">
    <subcellularLocation>
        <location evidence="1">Membrane</location>
        <topology evidence="1">Multi-pass membrane protein</topology>
    </subcellularLocation>
</comment>
<dbReference type="InterPro" id="IPR003593">
    <property type="entry name" value="AAA+_ATPase"/>
</dbReference>
<evidence type="ECO:0000256" key="5">
    <source>
        <dbReference type="ARBA" id="ARBA00022840"/>
    </source>
</evidence>
<feature type="transmembrane region" description="Helical" evidence="9">
    <location>
        <begin position="256"/>
        <end position="274"/>
    </location>
</feature>
<name>A0A6A5TG07_9PLEO</name>
<keyword evidence="7 9" id="KW-0472">Membrane</keyword>
<dbReference type="PROSITE" id="PS51257">
    <property type="entry name" value="PROKAR_LIPOPROTEIN"/>
    <property type="match status" value="1"/>
</dbReference>
<feature type="domain" description="ABC transmembrane type-1" evidence="11">
    <location>
        <begin position="892"/>
        <end position="1170"/>
    </location>
</feature>
<proteinExistence type="predicted"/>
<reference evidence="12" key="1">
    <citation type="journal article" date="2020" name="Stud. Mycol.">
        <title>101 Dothideomycetes genomes: a test case for predicting lifestyles and emergence of pathogens.</title>
        <authorList>
            <person name="Haridas S."/>
            <person name="Albert R."/>
            <person name="Binder M."/>
            <person name="Bloem J."/>
            <person name="Labutti K."/>
            <person name="Salamov A."/>
            <person name="Andreopoulos B."/>
            <person name="Baker S."/>
            <person name="Barry K."/>
            <person name="Bills G."/>
            <person name="Bluhm B."/>
            <person name="Cannon C."/>
            <person name="Castanera R."/>
            <person name="Culley D."/>
            <person name="Daum C."/>
            <person name="Ezra D."/>
            <person name="Gonzalez J."/>
            <person name="Henrissat B."/>
            <person name="Kuo A."/>
            <person name="Liang C."/>
            <person name="Lipzen A."/>
            <person name="Lutzoni F."/>
            <person name="Magnuson J."/>
            <person name="Mondo S."/>
            <person name="Nolan M."/>
            <person name="Ohm R."/>
            <person name="Pangilinan J."/>
            <person name="Park H.-J."/>
            <person name="Ramirez L."/>
            <person name="Alfaro M."/>
            <person name="Sun H."/>
            <person name="Tritt A."/>
            <person name="Yoshinaga Y."/>
            <person name="Zwiers L.-H."/>
            <person name="Turgeon B."/>
            <person name="Goodwin S."/>
            <person name="Spatafora J."/>
            <person name="Crous P."/>
            <person name="Grigoriev I."/>
        </authorList>
    </citation>
    <scope>NUCLEOTIDE SEQUENCE</scope>
    <source>
        <strain evidence="12">CBS 675.92</strain>
    </source>
</reference>
<dbReference type="InterPro" id="IPR003439">
    <property type="entry name" value="ABC_transporter-like_ATP-bd"/>
</dbReference>
<dbReference type="SUPFAM" id="SSF52540">
    <property type="entry name" value="P-loop containing nucleoside triphosphate hydrolases"/>
    <property type="match status" value="2"/>
</dbReference>
<dbReference type="InterPro" id="IPR044746">
    <property type="entry name" value="ABCC_6TM_D1"/>
</dbReference>
<dbReference type="PROSITE" id="PS50893">
    <property type="entry name" value="ABC_TRANSPORTER_2"/>
    <property type="match status" value="2"/>
</dbReference>
<dbReference type="Gene3D" id="3.40.50.300">
    <property type="entry name" value="P-loop containing nucleotide triphosphate hydrolases"/>
    <property type="match status" value="2"/>
</dbReference>
<accession>A0A6A5TG07</accession>
<dbReference type="PROSITE" id="PS00211">
    <property type="entry name" value="ABC_TRANSPORTER_1"/>
    <property type="match status" value="2"/>
</dbReference>
<evidence type="ECO:0000313" key="12">
    <source>
        <dbReference type="EMBL" id="KAF1949726.1"/>
    </source>
</evidence>
<evidence type="ECO:0000256" key="1">
    <source>
        <dbReference type="ARBA" id="ARBA00004141"/>
    </source>
</evidence>
<feature type="transmembrane region" description="Helical" evidence="9">
    <location>
        <begin position="534"/>
        <end position="560"/>
    </location>
</feature>
<dbReference type="InterPro" id="IPR036640">
    <property type="entry name" value="ABC1_TM_sf"/>
</dbReference>
<dbReference type="FunFam" id="1.20.1560.10:FF:000055">
    <property type="entry name" value="ABC multidrug transporter (Eurofung)"/>
    <property type="match status" value="1"/>
</dbReference>
<keyword evidence="6 9" id="KW-1133">Transmembrane helix</keyword>
<sequence length="1455" mass="161134">MSRVCRNDGAFGPAILGSCRGGFDFTLVFEDSILGLLPQATLLLLMPVRLATLRRRRTKVAKNSHLGFMKTIAAICYVVSSIVLLAIWCETKTYKTKLSITAATVEFLGSLAIVVLSRLEHSRAVRPSHLLQFFLLVLLICDAVRLRTLFLMDYPVSLVTPTSIHTFLTGLLLLLESFDKRELFISDQNRTLSPEETVGLFGKRTLWFLNGLFREGYRKILKPTDLYDIDADLASKERAAAFQAAWEKQDTDKNRILIRTILRVLLLDFLAPVIPRLLQMATNLCQPFLITTMINYIRNPNDLDTQNIGYGLIAAFALNYSLLAVASSWYAQSVARFSTKLRGCLITLIYERSLHTASKDVDLGAATVLMNVDVEKLMNGCKQMYELWASVISTAVALYILYRNLGAAFVAPFLTIVGCTALVTWVGRFMRARQLAWSAATQQRVTTIAYVVGCMKGIKMLGLSDTVFRMLTNLRRLEVAAHKYIRKVLIWILLISNCMFQLVTLSTYGTFAIIKIAKNNGTGLDSDTLYGSLSALKLVTTPLMVALQLIPAIQSAMASLERIEDFLKRKGDVVEQEEASADSQGIELQPTKNIRSQISTMAMENAGFSIDGQHVLFDLTINFPTGSFTMIIGKVASGKSILLRSLVGETTLLHGSFDPPSSGVAFCDQSVWLRNATVRENIIGEDDFDKTWYSKILWSCNLLQDLEEMKKGDQTLIGSKGISLSGGQKNRISLARALYARKPILAIDDMLSGLDNTTEKLVFDRVFGPHGILRKSNATVVLATHATYYARYADWIIVLSDGRISAQGKYRELSERKVDFHVHGRSQDSDAWRADQANSIENTNESSMKVAAPHTRSIADEEEDAEDASRNLGDRKSMMFFLRAVGTLHVSLYMVLAVVCTVITQVQFLWLKWWSDAGATGKQAATRYLYLFVIITMINIFAIFVSFYHCTMWFLPRISLNLHASQLESLIRAKFSWIVSTDIGSITNRFSQDIVLIDNQLPNAWINVTWEFLLLISTIAIMIVATPPVAATIPLLSAAGYCIQRVYLRTSRQVRIMDLEAKAPLCTHFLESLAGIVTVRAFGWVDAYRKKNDGFLHQSQGPFYLLAAIQNWLNLVVELMVAGLITVTVGLAVGLRSKIDAGYLGLALVSAMDLGWNFKMIILSWTDLETCLSAVTRIRQFAAVPSEAGDIARANPPECWPLHGAVAFKNFAASYTDDGKAVLKDISLDIKAGEKIGLCGRTGSGKSSLVATLFGLLHQKSGEILIDDVPIADISLAVLRSKIIALPQEAFFVKGSVRENLSPWHAEEKRIPLSDDKMQNALQQVQLWDKLSSTAGSSQSALDVSLDNVDALFSQGEKQLFCLARAILMDGRIVVLDEATSSVDAQTDALMQRVLRTAFASRTLIAIAHRLDTILDFDRVVVMDAGSIAEVGEPGALMRTEGSLFRALVEGQGLR</sequence>
<keyword evidence="5" id="KW-0067">ATP-binding</keyword>
<dbReference type="GO" id="GO:0005524">
    <property type="term" value="F:ATP binding"/>
    <property type="evidence" value="ECO:0007669"/>
    <property type="project" value="UniProtKB-KW"/>
</dbReference>
<dbReference type="GO" id="GO:0140359">
    <property type="term" value="F:ABC-type transporter activity"/>
    <property type="evidence" value="ECO:0007669"/>
    <property type="project" value="InterPro"/>
</dbReference>
<feature type="domain" description="ABC transporter" evidence="10">
    <location>
        <begin position="601"/>
        <end position="826"/>
    </location>
</feature>
<dbReference type="InterPro" id="IPR017871">
    <property type="entry name" value="ABC_transporter-like_CS"/>
</dbReference>
<dbReference type="CDD" id="cd18580">
    <property type="entry name" value="ABC_6TM_ABCC_D2"/>
    <property type="match status" value="1"/>
</dbReference>
<dbReference type="Proteomes" id="UP000800035">
    <property type="component" value="Unassembled WGS sequence"/>
</dbReference>
<evidence type="ECO:0000256" key="7">
    <source>
        <dbReference type="ARBA" id="ARBA00023136"/>
    </source>
</evidence>
<feature type="transmembrane region" description="Helical" evidence="9">
    <location>
        <begin position="1031"/>
        <end position="1048"/>
    </location>
</feature>
<dbReference type="PANTHER" id="PTHR24223:SF399">
    <property type="entry name" value="ABC TRANSPORTER ATNG"/>
    <property type="match status" value="1"/>
</dbReference>
<dbReference type="InterPro" id="IPR011527">
    <property type="entry name" value="ABC1_TM_dom"/>
</dbReference>
<evidence type="ECO:0000256" key="8">
    <source>
        <dbReference type="ARBA" id="ARBA00023180"/>
    </source>
</evidence>
<dbReference type="OrthoDB" id="6500128at2759"/>
<dbReference type="Pfam" id="PF24357">
    <property type="entry name" value="TMD0_ABC"/>
    <property type="match status" value="1"/>
</dbReference>
<feature type="transmembrane region" description="Helical" evidence="9">
    <location>
        <begin position="71"/>
        <end position="88"/>
    </location>
</feature>
<evidence type="ECO:0000256" key="9">
    <source>
        <dbReference type="SAM" id="Phobius"/>
    </source>
</evidence>
<dbReference type="FunFam" id="3.40.50.300:FF:000838">
    <property type="entry name" value="ABC multidrug transporter (Eurofung)"/>
    <property type="match status" value="1"/>
</dbReference>
<evidence type="ECO:0000256" key="3">
    <source>
        <dbReference type="ARBA" id="ARBA00022692"/>
    </source>
</evidence>
<dbReference type="InterPro" id="IPR027417">
    <property type="entry name" value="P-loop_NTPase"/>
</dbReference>
<feature type="transmembrane region" description="Helical" evidence="9">
    <location>
        <begin position="408"/>
        <end position="427"/>
    </location>
</feature>
<feature type="domain" description="ABC transmembrane type-1" evidence="11">
    <location>
        <begin position="277"/>
        <end position="555"/>
    </location>
</feature>
<evidence type="ECO:0000259" key="10">
    <source>
        <dbReference type="PROSITE" id="PS50893"/>
    </source>
</evidence>
<evidence type="ECO:0000256" key="6">
    <source>
        <dbReference type="ARBA" id="ARBA00022989"/>
    </source>
</evidence>
<evidence type="ECO:0000256" key="2">
    <source>
        <dbReference type="ARBA" id="ARBA00022448"/>
    </source>
</evidence>
<evidence type="ECO:0000313" key="13">
    <source>
        <dbReference type="Proteomes" id="UP000800035"/>
    </source>
</evidence>
<protein>
    <submittedName>
        <fullName evidence="12">Putative ABC multidrug transporter</fullName>
    </submittedName>
</protein>
<keyword evidence="4" id="KW-0547">Nucleotide-binding</keyword>
<keyword evidence="3 9" id="KW-0812">Transmembrane</keyword>
<evidence type="ECO:0000256" key="4">
    <source>
        <dbReference type="ARBA" id="ARBA00022741"/>
    </source>
</evidence>
<feature type="transmembrane region" description="Helical" evidence="9">
    <location>
        <begin position="1112"/>
        <end position="1135"/>
    </location>
</feature>
<feature type="transmembrane region" description="Helical" evidence="9">
    <location>
        <begin position="308"/>
        <end position="331"/>
    </location>
</feature>
<keyword evidence="8" id="KW-0325">Glycoprotein</keyword>
<dbReference type="Gene3D" id="1.20.1560.10">
    <property type="entry name" value="ABC transporter type 1, transmembrane domain"/>
    <property type="match status" value="2"/>
</dbReference>
<feature type="transmembrane region" description="Helical" evidence="9">
    <location>
        <begin position="100"/>
        <end position="119"/>
    </location>
</feature>
<gene>
    <name evidence="12" type="ORF">CC80DRAFT_483990</name>
</gene>
<feature type="transmembrane region" description="Helical" evidence="9">
    <location>
        <begin position="1004"/>
        <end position="1025"/>
    </location>
</feature>
<feature type="transmembrane region" description="Helical" evidence="9">
    <location>
        <begin position="488"/>
        <end position="514"/>
    </location>
</feature>
<feature type="transmembrane region" description="Helical" evidence="9">
    <location>
        <begin position="928"/>
        <end position="948"/>
    </location>
</feature>
<dbReference type="InterPro" id="IPR050173">
    <property type="entry name" value="ABC_transporter_C-like"/>
</dbReference>
<dbReference type="InterPro" id="IPR056227">
    <property type="entry name" value="TMD0_ABC"/>
</dbReference>
<feature type="transmembrane region" description="Helical" evidence="9">
    <location>
        <begin position="156"/>
        <end position="175"/>
    </location>
</feature>
<dbReference type="CDD" id="cd03244">
    <property type="entry name" value="ABCC_MRP_domain2"/>
    <property type="match status" value="1"/>
</dbReference>
<dbReference type="SMART" id="SM00382">
    <property type="entry name" value="AAA"/>
    <property type="match status" value="2"/>
</dbReference>
<dbReference type="PROSITE" id="PS50929">
    <property type="entry name" value="ABC_TM1F"/>
    <property type="match status" value="2"/>
</dbReference>
<organism evidence="12 13">
    <name type="scientific">Byssothecium circinans</name>
    <dbReference type="NCBI Taxonomy" id="147558"/>
    <lineage>
        <taxon>Eukaryota</taxon>
        <taxon>Fungi</taxon>
        <taxon>Dikarya</taxon>
        <taxon>Ascomycota</taxon>
        <taxon>Pezizomycotina</taxon>
        <taxon>Dothideomycetes</taxon>
        <taxon>Pleosporomycetidae</taxon>
        <taxon>Pleosporales</taxon>
        <taxon>Massarineae</taxon>
        <taxon>Massarinaceae</taxon>
        <taxon>Byssothecium</taxon>
    </lineage>
</organism>
<feature type="transmembrane region" description="Helical" evidence="9">
    <location>
        <begin position="385"/>
        <end position="402"/>
    </location>
</feature>
<dbReference type="PANTHER" id="PTHR24223">
    <property type="entry name" value="ATP-BINDING CASSETTE SUB-FAMILY C"/>
    <property type="match status" value="1"/>
</dbReference>
<dbReference type="GO" id="GO:0016020">
    <property type="term" value="C:membrane"/>
    <property type="evidence" value="ECO:0007669"/>
    <property type="project" value="UniProtKB-SubCell"/>
</dbReference>
<dbReference type="EMBL" id="ML977033">
    <property type="protein sequence ID" value="KAF1949726.1"/>
    <property type="molecule type" value="Genomic_DNA"/>
</dbReference>
<keyword evidence="13" id="KW-1185">Reference proteome</keyword>
<dbReference type="GO" id="GO:0016887">
    <property type="term" value="F:ATP hydrolysis activity"/>
    <property type="evidence" value="ECO:0007669"/>
    <property type="project" value="InterPro"/>
</dbReference>
<dbReference type="InterPro" id="IPR044726">
    <property type="entry name" value="ABCC_6TM_D2"/>
</dbReference>
<feature type="transmembrane region" description="Helical" evidence="9">
    <location>
        <begin position="131"/>
        <end position="150"/>
    </location>
</feature>
<feature type="transmembrane region" description="Helical" evidence="9">
    <location>
        <begin position="880"/>
        <end position="908"/>
    </location>
</feature>
<dbReference type="CDD" id="cd18579">
    <property type="entry name" value="ABC_6TM_ABCC_D1"/>
    <property type="match status" value="1"/>
</dbReference>
<dbReference type="SUPFAM" id="SSF90123">
    <property type="entry name" value="ABC transporter transmembrane region"/>
    <property type="match status" value="2"/>
</dbReference>
<feature type="transmembrane region" description="Helical" evidence="9">
    <location>
        <begin position="33"/>
        <end position="51"/>
    </location>
</feature>
<dbReference type="Pfam" id="PF00664">
    <property type="entry name" value="ABC_membrane"/>
    <property type="match status" value="2"/>
</dbReference>